<dbReference type="InterPro" id="IPR050160">
    <property type="entry name" value="MHC/Immunoglobulin"/>
</dbReference>
<dbReference type="InterPro" id="IPR007110">
    <property type="entry name" value="Ig-like_dom"/>
</dbReference>
<dbReference type="AlphaFoldDB" id="W5MKA5"/>
<dbReference type="Proteomes" id="UP000018468">
    <property type="component" value="Unassembled WGS sequence"/>
</dbReference>
<keyword evidence="9" id="KW-1185">Reference proteome</keyword>
<dbReference type="Bgee" id="ENSLOCG00000007271">
    <property type="expression patterns" value="Expressed in pharyngeal gill and 11 other cell types or tissues"/>
</dbReference>
<organism evidence="8 9">
    <name type="scientific">Lepisosteus oculatus</name>
    <name type="common">Spotted gar</name>
    <dbReference type="NCBI Taxonomy" id="7918"/>
    <lineage>
        <taxon>Eukaryota</taxon>
        <taxon>Metazoa</taxon>
        <taxon>Chordata</taxon>
        <taxon>Craniata</taxon>
        <taxon>Vertebrata</taxon>
        <taxon>Euteleostomi</taxon>
        <taxon>Actinopterygii</taxon>
        <taxon>Neopterygii</taxon>
        <taxon>Holostei</taxon>
        <taxon>Semionotiformes</taxon>
        <taxon>Lepisosteidae</taxon>
        <taxon>Lepisosteus</taxon>
    </lineage>
</organism>
<comment type="subcellular location">
    <subcellularLocation>
        <location evidence="1">Membrane</location>
        <topology evidence="1">Single-pass type I membrane protein</topology>
    </subcellularLocation>
</comment>
<dbReference type="GO" id="GO:0019886">
    <property type="term" value="P:antigen processing and presentation of exogenous peptide antigen via MHC class II"/>
    <property type="evidence" value="ECO:0000318"/>
    <property type="project" value="GO_Central"/>
</dbReference>
<dbReference type="eggNOG" id="ENOG502RYNI">
    <property type="taxonomic scope" value="Eukaryota"/>
</dbReference>
<evidence type="ECO:0000259" key="7">
    <source>
        <dbReference type="PROSITE" id="PS50835"/>
    </source>
</evidence>
<feature type="domain" description="Ig-like" evidence="7">
    <location>
        <begin position="115"/>
        <end position="205"/>
    </location>
</feature>
<accession>W5MKA5</accession>
<dbReference type="SUPFAM" id="SSF54452">
    <property type="entry name" value="MHC antigen-recognition domain"/>
    <property type="match status" value="1"/>
</dbReference>
<dbReference type="GO" id="GO:0006955">
    <property type="term" value="P:immune response"/>
    <property type="evidence" value="ECO:0007669"/>
    <property type="project" value="InterPro"/>
</dbReference>
<dbReference type="PANTHER" id="PTHR19944:SF99">
    <property type="entry name" value="HLA CLASS II HISTOCOMPATIBILITY ANTIGEN, DRB1 BETA CHAIN"/>
    <property type="match status" value="1"/>
</dbReference>
<proteinExistence type="predicted"/>
<dbReference type="InParanoid" id="W5MKA5"/>
<dbReference type="HOGENOM" id="CLU_047501_13_0_1"/>
<dbReference type="STRING" id="7918.ENSLOCP00000008814"/>
<dbReference type="GO" id="GO:0005765">
    <property type="term" value="C:lysosomal membrane"/>
    <property type="evidence" value="ECO:0000318"/>
    <property type="project" value="GO_Central"/>
</dbReference>
<dbReference type="GO" id="GO:0023026">
    <property type="term" value="F:MHC class II protein complex binding"/>
    <property type="evidence" value="ECO:0000318"/>
    <property type="project" value="GO_Central"/>
</dbReference>
<sequence length="253" mass="28711">NYFLGLTLIFVENRTLSSLVPDDFVYFFRSECHFSASDLRDLVYVRSMTFNGKERVRFNSTVGKYVGFDTWGEKQANYWNGQKDYIARLSADKDRFCKYNVQLMASGMQDRKTEPDVRLSSTKPSSQKHPAMLMCSALGFYPKQIKVSWLRDGQTVTSDVTSTEELADGDWYYQIHSHLEYTPRAGESIVCRVEHSSFATPKELTWDPSMPEADRNKIIIGASGLVLGLVIAAAGGIYYKKKSGVRRMLVPTS</sequence>
<evidence type="ECO:0000256" key="1">
    <source>
        <dbReference type="ARBA" id="ARBA00004479"/>
    </source>
</evidence>
<dbReference type="SMART" id="SM00407">
    <property type="entry name" value="IGc1"/>
    <property type="match status" value="1"/>
</dbReference>
<evidence type="ECO:0000313" key="8">
    <source>
        <dbReference type="Ensembl" id="ENSLOCP00000008814.1"/>
    </source>
</evidence>
<dbReference type="InterPro" id="IPR003597">
    <property type="entry name" value="Ig_C1-set"/>
</dbReference>
<dbReference type="Pfam" id="PF07654">
    <property type="entry name" value="C1-set"/>
    <property type="match status" value="1"/>
</dbReference>
<evidence type="ECO:0000256" key="4">
    <source>
        <dbReference type="ARBA" id="ARBA00023157"/>
    </source>
</evidence>
<dbReference type="InterPro" id="IPR014745">
    <property type="entry name" value="MHC_II_a/b_N"/>
</dbReference>
<dbReference type="Pfam" id="PF00969">
    <property type="entry name" value="MHC_II_beta"/>
    <property type="match status" value="1"/>
</dbReference>
<keyword evidence="2 6" id="KW-0812">Transmembrane</keyword>
<keyword evidence="3 6" id="KW-1133">Transmembrane helix</keyword>
<dbReference type="PANTHER" id="PTHR19944">
    <property type="entry name" value="MHC CLASS II-RELATED"/>
    <property type="match status" value="1"/>
</dbReference>
<evidence type="ECO:0000256" key="6">
    <source>
        <dbReference type="SAM" id="Phobius"/>
    </source>
</evidence>
<dbReference type="GO" id="GO:0042605">
    <property type="term" value="F:peptide antigen binding"/>
    <property type="evidence" value="ECO:0000318"/>
    <property type="project" value="GO_Central"/>
</dbReference>
<dbReference type="PROSITE" id="PS50835">
    <property type="entry name" value="IG_LIKE"/>
    <property type="match status" value="1"/>
</dbReference>
<keyword evidence="5" id="KW-0325">Glycoprotein</keyword>
<reference evidence="8" key="3">
    <citation type="submission" date="2025-09" db="UniProtKB">
        <authorList>
            <consortium name="Ensembl"/>
        </authorList>
    </citation>
    <scope>IDENTIFICATION</scope>
</reference>
<dbReference type="InterPro" id="IPR000353">
    <property type="entry name" value="MHC_II_b_N"/>
</dbReference>
<dbReference type="GeneTree" id="ENSGT00950000183127"/>
<dbReference type="SMART" id="SM00921">
    <property type="entry name" value="MHC_II_beta"/>
    <property type="match status" value="1"/>
</dbReference>
<keyword evidence="4" id="KW-1015">Disulfide bond</keyword>
<dbReference type="InterPro" id="IPR036179">
    <property type="entry name" value="Ig-like_dom_sf"/>
</dbReference>
<reference evidence="8" key="2">
    <citation type="submission" date="2025-08" db="UniProtKB">
        <authorList>
            <consortium name="Ensembl"/>
        </authorList>
    </citation>
    <scope>IDENTIFICATION</scope>
</reference>
<evidence type="ECO:0000256" key="5">
    <source>
        <dbReference type="ARBA" id="ARBA00023180"/>
    </source>
</evidence>
<dbReference type="InterPro" id="IPR011162">
    <property type="entry name" value="MHC_I/II-like_Ag-recog"/>
</dbReference>
<dbReference type="GO" id="GO:0031902">
    <property type="term" value="C:late endosome membrane"/>
    <property type="evidence" value="ECO:0000318"/>
    <property type="project" value="GO_Central"/>
</dbReference>
<dbReference type="InterPro" id="IPR013783">
    <property type="entry name" value="Ig-like_fold"/>
</dbReference>
<dbReference type="SUPFAM" id="SSF48726">
    <property type="entry name" value="Immunoglobulin"/>
    <property type="match status" value="1"/>
</dbReference>
<reference evidence="9" key="1">
    <citation type="submission" date="2011-12" db="EMBL/GenBank/DDBJ databases">
        <title>The Draft Genome of Lepisosteus oculatus.</title>
        <authorList>
            <consortium name="The Broad Institute Genome Assembly &amp; Analysis Group"/>
            <consortium name="Computational R&amp;D Group"/>
            <consortium name="and Sequencing Platform"/>
            <person name="Di Palma F."/>
            <person name="Alfoldi J."/>
            <person name="Johnson J."/>
            <person name="Berlin A."/>
            <person name="Gnerre S."/>
            <person name="Jaffe D."/>
            <person name="MacCallum I."/>
            <person name="Young S."/>
            <person name="Walker B.J."/>
            <person name="Lander E.S."/>
            <person name="Lindblad-Toh K."/>
        </authorList>
    </citation>
    <scope>NUCLEOTIDE SEQUENCE [LARGE SCALE GENOMIC DNA]</scope>
</reference>
<evidence type="ECO:0000256" key="2">
    <source>
        <dbReference type="ARBA" id="ARBA00022692"/>
    </source>
</evidence>
<keyword evidence="6" id="KW-0472">Membrane</keyword>
<protein>
    <submittedName>
        <fullName evidence="8">Major histocompatibility complex class II DGB</fullName>
    </submittedName>
</protein>
<dbReference type="GO" id="GO:0042613">
    <property type="term" value="C:MHC class II protein complex"/>
    <property type="evidence" value="ECO:0000318"/>
    <property type="project" value="GO_Central"/>
</dbReference>
<dbReference type="Ensembl" id="ENSLOCT00000008825.1">
    <property type="protein sequence ID" value="ENSLOCP00000008814.1"/>
    <property type="gene ID" value="ENSLOCG00000007271.1"/>
</dbReference>
<evidence type="ECO:0000313" key="9">
    <source>
        <dbReference type="Proteomes" id="UP000018468"/>
    </source>
</evidence>
<feature type="transmembrane region" description="Helical" evidence="6">
    <location>
        <begin position="218"/>
        <end position="239"/>
    </location>
</feature>
<dbReference type="GO" id="GO:0050778">
    <property type="term" value="P:positive regulation of immune response"/>
    <property type="evidence" value="ECO:0000318"/>
    <property type="project" value="GO_Central"/>
</dbReference>
<dbReference type="GO" id="GO:0002503">
    <property type="term" value="P:peptide antigen assembly with MHC class II protein complex"/>
    <property type="evidence" value="ECO:0000318"/>
    <property type="project" value="GO_Central"/>
</dbReference>
<dbReference type="GO" id="GO:0050870">
    <property type="term" value="P:positive regulation of T cell activation"/>
    <property type="evidence" value="ECO:0000318"/>
    <property type="project" value="GO_Central"/>
</dbReference>
<name>W5MKA5_LEPOC</name>
<dbReference type="FunCoup" id="W5MKA5">
    <property type="interactions" value="1312"/>
</dbReference>
<evidence type="ECO:0000256" key="3">
    <source>
        <dbReference type="ARBA" id="ARBA00022989"/>
    </source>
</evidence>
<dbReference type="Gene3D" id="2.60.40.10">
    <property type="entry name" value="Immunoglobulins"/>
    <property type="match status" value="1"/>
</dbReference>
<dbReference type="Gene3D" id="3.10.320.10">
    <property type="entry name" value="Class II Histocompatibility Antigen, M Beta Chain, Chain B, domain 1"/>
    <property type="match status" value="1"/>
</dbReference>